<dbReference type="Proteomes" id="UP000009026">
    <property type="component" value="Chromosome"/>
</dbReference>
<dbReference type="PANTHER" id="PTHR34580">
    <property type="match status" value="1"/>
</dbReference>
<dbReference type="STRING" id="1297742.A176_001248"/>
<feature type="domain" description="Helix-turn-helix type 11" evidence="1">
    <location>
        <begin position="6"/>
        <end position="59"/>
    </location>
</feature>
<accession>A0A0H4WLR0</accession>
<keyword evidence="4" id="KW-1185">Reference proteome</keyword>
<dbReference type="InterPro" id="IPR013196">
    <property type="entry name" value="HTH_11"/>
</dbReference>
<organism evidence="3 4">
    <name type="scientific">Pseudomyxococcus hansupus</name>
    <dbReference type="NCBI Taxonomy" id="1297742"/>
    <lineage>
        <taxon>Bacteria</taxon>
        <taxon>Pseudomonadati</taxon>
        <taxon>Myxococcota</taxon>
        <taxon>Myxococcia</taxon>
        <taxon>Myxococcales</taxon>
        <taxon>Cystobacterineae</taxon>
        <taxon>Myxococcaceae</taxon>
        <taxon>Pseudomyxococcus</taxon>
    </lineage>
</organism>
<evidence type="ECO:0000259" key="1">
    <source>
        <dbReference type="Pfam" id="PF08279"/>
    </source>
</evidence>
<dbReference type="Pfam" id="PF08279">
    <property type="entry name" value="HTH_11"/>
    <property type="match status" value="1"/>
</dbReference>
<dbReference type="SUPFAM" id="SSF46785">
    <property type="entry name" value="Winged helix' DNA-binding domain"/>
    <property type="match status" value="1"/>
</dbReference>
<dbReference type="KEGG" id="mym:A176_001248"/>
<name>A0A0H4WLR0_9BACT</name>
<dbReference type="PATRIC" id="fig|1297742.4.peg.1266"/>
<evidence type="ECO:0000259" key="2">
    <source>
        <dbReference type="Pfam" id="PF13280"/>
    </source>
</evidence>
<dbReference type="InterPro" id="IPR026881">
    <property type="entry name" value="WYL_dom"/>
</dbReference>
<dbReference type="OrthoDB" id="9787242at2"/>
<dbReference type="InterPro" id="IPR036388">
    <property type="entry name" value="WH-like_DNA-bd_sf"/>
</dbReference>
<dbReference type="eggNOG" id="COG2378">
    <property type="taxonomic scope" value="Bacteria"/>
</dbReference>
<dbReference type="PANTHER" id="PTHR34580:SF3">
    <property type="entry name" value="PROTEIN PAFB"/>
    <property type="match status" value="1"/>
</dbReference>
<dbReference type="Gene3D" id="1.10.10.10">
    <property type="entry name" value="Winged helix-like DNA-binding domain superfamily/Winged helix DNA-binding domain"/>
    <property type="match status" value="1"/>
</dbReference>
<dbReference type="PROSITE" id="PS52050">
    <property type="entry name" value="WYL"/>
    <property type="match status" value="1"/>
</dbReference>
<reference evidence="3 4" key="1">
    <citation type="journal article" date="2016" name="PLoS ONE">
        <title>Complete Genome Sequence and Comparative Genomics of a Novel Myxobacterium Myxococcus hansupus.</title>
        <authorList>
            <person name="Sharma G."/>
            <person name="Narwani T."/>
            <person name="Subramanian S."/>
        </authorList>
    </citation>
    <scope>NUCLEOTIDE SEQUENCE [LARGE SCALE GENOMIC DNA]</scope>
    <source>
        <strain evidence="4">mixupus</strain>
    </source>
</reference>
<evidence type="ECO:0000313" key="3">
    <source>
        <dbReference type="EMBL" id="AKQ64336.1"/>
    </source>
</evidence>
<proteinExistence type="predicted"/>
<protein>
    <submittedName>
        <fullName evidence="3">Transcriptional regulator, DeoR family</fullName>
    </submittedName>
</protein>
<dbReference type="EMBL" id="CP012109">
    <property type="protein sequence ID" value="AKQ64336.1"/>
    <property type="molecule type" value="Genomic_DNA"/>
</dbReference>
<gene>
    <name evidence="3" type="ORF">A176_001248</name>
</gene>
<dbReference type="InterPro" id="IPR036390">
    <property type="entry name" value="WH_DNA-bd_sf"/>
</dbReference>
<dbReference type="InterPro" id="IPR051534">
    <property type="entry name" value="CBASS_pafABC_assoc_protein"/>
</dbReference>
<dbReference type="AlphaFoldDB" id="A0A0H4WLR0"/>
<evidence type="ECO:0000313" key="4">
    <source>
        <dbReference type="Proteomes" id="UP000009026"/>
    </source>
</evidence>
<dbReference type="RefSeq" id="WP_002634475.1">
    <property type="nucleotide sequence ID" value="NZ_CP012109.1"/>
</dbReference>
<feature type="domain" description="WYL" evidence="2">
    <location>
        <begin position="142"/>
        <end position="203"/>
    </location>
</feature>
<sequence>MRRADRLFEILQVLRRAKGPMTASSIAEQLETSQRTVYRDLAALMSRRVPIRGEAGVGYVLERGFDLPPLMLTPSEVEAVVLGAQWVAANADKTLSAAAGDVLAKVAAIVPKHLRELVDDPVVGIPPPSQRQPDGTVDVGRLREWSRKQLKLHIHYADAEGTMSQRTVWPFLVGYVTGVRVLIAWCELRRDFRYFRTERLLSVDFLDAPYPERRSALRRRWEAQRRPSKT</sequence>
<dbReference type="Pfam" id="PF13280">
    <property type="entry name" value="WYL"/>
    <property type="match status" value="1"/>
</dbReference>